<evidence type="ECO:0000313" key="2">
    <source>
        <dbReference type="Proteomes" id="UP000052013"/>
    </source>
</evidence>
<evidence type="ECO:0000313" key="1">
    <source>
        <dbReference type="EMBL" id="KRL66561.1"/>
    </source>
</evidence>
<gene>
    <name evidence="1" type="ORF">FC85_GL002870</name>
</gene>
<dbReference type="STRING" id="1423739.FC85_GL002870"/>
<reference evidence="1 2" key="1">
    <citation type="journal article" date="2015" name="Genome Announc.">
        <title>Expanding the biotechnology potential of lactobacilli through comparative genomics of 213 strains and associated genera.</title>
        <authorList>
            <person name="Sun Z."/>
            <person name="Harris H.M."/>
            <person name="McCann A."/>
            <person name="Guo C."/>
            <person name="Argimon S."/>
            <person name="Zhang W."/>
            <person name="Yang X."/>
            <person name="Jeffery I.B."/>
            <person name="Cooney J.C."/>
            <person name="Kagawa T.F."/>
            <person name="Liu W."/>
            <person name="Song Y."/>
            <person name="Salvetti E."/>
            <person name="Wrobel A."/>
            <person name="Rasinkangas P."/>
            <person name="Parkhill J."/>
            <person name="Rea M.C."/>
            <person name="O'Sullivan O."/>
            <person name="Ritari J."/>
            <person name="Douillard F.P."/>
            <person name="Paul Ross R."/>
            <person name="Yang R."/>
            <person name="Briner A.E."/>
            <person name="Felis G.E."/>
            <person name="de Vos W.M."/>
            <person name="Barrangou R."/>
            <person name="Klaenhammer T.R."/>
            <person name="Caufield P.W."/>
            <person name="Cui Y."/>
            <person name="Zhang H."/>
            <person name="O'Toole P.W."/>
        </authorList>
    </citation>
    <scope>NUCLEOTIDE SEQUENCE [LARGE SCALE GENOMIC DNA]</scope>
    <source>
        <strain evidence="1 2">DSM 14421</strain>
    </source>
</reference>
<dbReference type="EMBL" id="AZEY01000041">
    <property type="protein sequence ID" value="KRL66561.1"/>
    <property type="molecule type" value="Genomic_DNA"/>
</dbReference>
<dbReference type="PATRIC" id="fig|1423739.3.peg.2982"/>
<organism evidence="1 2">
    <name type="scientific">Lentilactobacillus diolivorans DSM 14421</name>
    <dbReference type="NCBI Taxonomy" id="1423739"/>
    <lineage>
        <taxon>Bacteria</taxon>
        <taxon>Bacillati</taxon>
        <taxon>Bacillota</taxon>
        <taxon>Bacilli</taxon>
        <taxon>Lactobacillales</taxon>
        <taxon>Lactobacillaceae</taxon>
        <taxon>Lentilactobacillus</taxon>
    </lineage>
</organism>
<dbReference type="Proteomes" id="UP000052013">
    <property type="component" value="Unassembled WGS sequence"/>
</dbReference>
<proteinExistence type="predicted"/>
<protein>
    <submittedName>
        <fullName evidence="1">Uncharacterized protein</fullName>
    </submittedName>
</protein>
<accession>A0A0R1SBT1</accession>
<name>A0A0R1SBT1_9LACO</name>
<comment type="caution">
    <text evidence="1">The sequence shown here is derived from an EMBL/GenBank/DDBJ whole genome shotgun (WGS) entry which is preliminary data.</text>
</comment>
<dbReference type="AlphaFoldDB" id="A0A0R1SBT1"/>
<sequence length="50" mass="6037">MKAKKYANSAWFLAFIFPWIQQKTNPTPRKEIDHAIDLRAEFYKNYMEGK</sequence>